<dbReference type="EMBL" id="MKGH01000017">
    <property type="protein sequence ID" value="PKX78428.1"/>
    <property type="molecule type" value="Genomic_DNA"/>
</dbReference>
<dbReference type="InterPro" id="IPR035958">
    <property type="entry name" value="SecB-like_sf"/>
</dbReference>
<evidence type="ECO:0000313" key="1">
    <source>
        <dbReference type="EMBL" id="PKX78428.1"/>
    </source>
</evidence>
<protein>
    <recommendedName>
        <fullName evidence="3">Preprotein translocase subunit SecB</fullName>
    </recommendedName>
</protein>
<reference evidence="1 2" key="1">
    <citation type="submission" date="2016-09" db="EMBL/GenBank/DDBJ databases">
        <authorList>
            <person name="Inglin R.C."/>
        </authorList>
    </citation>
    <scope>NUCLEOTIDE SEQUENCE [LARGE SCALE GENOMIC DNA]</scope>
    <source>
        <strain evidence="1 2">RI-517</strain>
    </source>
</reference>
<name>A0AAX0VBE7_LATSK</name>
<comment type="caution">
    <text evidence="1">The sequence shown here is derived from an EMBL/GenBank/DDBJ whole genome shotgun (WGS) entry which is preliminary data.</text>
</comment>
<dbReference type="RefSeq" id="WP_099769403.1">
    <property type="nucleotide sequence ID" value="NZ_CP017275.1"/>
</dbReference>
<dbReference type="AlphaFoldDB" id="A0AAX0VBE7"/>
<evidence type="ECO:0000313" key="2">
    <source>
        <dbReference type="Proteomes" id="UP000234349"/>
    </source>
</evidence>
<sequence>MKKNPEPYIKLNGYEIEDLNYTNNVETLKSYSEGFVFEPNFSLTKDKLHAKLTVKVSILVEKNSNSKNRGISMTINGFFSISEDIVNDEKKVAQSLIVNGTAILFPYVRSIISMISGLDSAQTVLLPTINTTDLFGN</sequence>
<gene>
    <name evidence="1" type="ORF">CUR37_04430</name>
</gene>
<dbReference type="Gene3D" id="3.10.420.10">
    <property type="entry name" value="SecB-like"/>
    <property type="match status" value="1"/>
</dbReference>
<dbReference type="SUPFAM" id="SSF54611">
    <property type="entry name" value="SecB-like"/>
    <property type="match status" value="1"/>
</dbReference>
<accession>A0AAX0VBE7</accession>
<proteinExistence type="predicted"/>
<dbReference type="Proteomes" id="UP000234349">
    <property type="component" value="Unassembled WGS sequence"/>
</dbReference>
<organism evidence="1 2">
    <name type="scientific">Latilactobacillus sakei</name>
    <name type="common">Lactobacillus sakei</name>
    <dbReference type="NCBI Taxonomy" id="1599"/>
    <lineage>
        <taxon>Bacteria</taxon>
        <taxon>Bacillati</taxon>
        <taxon>Bacillota</taxon>
        <taxon>Bacilli</taxon>
        <taxon>Lactobacillales</taxon>
        <taxon>Lactobacillaceae</taxon>
        <taxon>Latilactobacillus</taxon>
    </lineage>
</organism>
<evidence type="ECO:0008006" key="3">
    <source>
        <dbReference type="Google" id="ProtNLM"/>
    </source>
</evidence>